<name>A0A0D3FU83_9ORYZ</name>
<accession>A0A0D3FU83</accession>
<feature type="region of interest" description="Disordered" evidence="1">
    <location>
        <begin position="36"/>
        <end position="56"/>
    </location>
</feature>
<proteinExistence type="predicted"/>
<reference evidence="2" key="2">
    <citation type="submission" date="2015-03" db="UniProtKB">
        <authorList>
            <consortium name="EnsemblPlants"/>
        </authorList>
    </citation>
    <scope>IDENTIFICATION</scope>
</reference>
<evidence type="ECO:0000313" key="2">
    <source>
        <dbReference type="EnsemblPlants" id="OBART04G07660.1"/>
    </source>
</evidence>
<dbReference type="EnsemblPlants" id="OBART04G07660.1">
    <property type="protein sequence ID" value="OBART04G07660.1"/>
    <property type="gene ID" value="OBART04G07660"/>
</dbReference>
<dbReference type="Gramene" id="OBART04G07660.1">
    <property type="protein sequence ID" value="OBART04G07660.1"/>
    <property type="gene ID" value="OBART04G07660"/>
</dbReference>
<keyword evidence="3" id="KW-1185">Reference proteome</keyword>
<organism evidence="2">
    <name type="scientific">Oryza barthii</name>
    <dbReference type="NCBI Taxonomy" id="65489"/>
    <lineage>
        <taxon>Eukaryota</taxon>
        <taxon>Viridiplantae</taxon>
        <taxon>Streptophyta</taxon>
        <taxon>Embryophyta</taxon>
        <taxon>Tracheophyta</taxon>
        <taxon>Spermatophyta</taxon>
        <taxon>Magnoliopsida</taxon>
        <taxon>Liliopsida</taxon>
        <taxon>Poales</taxon>
        <taxon>Poaceae</taxon>
        <taxon>BOP clade</taxon>
        <taxon>Oryzoideae</taxon>
        <taxon>Oryzeae</taxon>
        <taxon>Oryzinae</taxon>
        <taxon>Oryza</taxon>
    </lineage>
</organism>
<dbReference type="Proteomes" id="UP000026960">
    <property type="component" value="Chromosome 4"/>
</dbReference>
<feature type="region of interest" description="Disordered" evidence="1">
    <location>
        <begin position="78"/>
        <end position="99"/>
    </location>
</feature>
<sequence>MAVRHRLTPAAQESGSVVEGGCTRDRAGRTAQLAAQMRGAGRLRGTDARDRAGHAGPCWSRSAVLRDRPPVRPCEAVPHGCPARPPVPRNGKAAPPPSRIPITRRRYICANIFNACI</sequence>
<dbReference type="HOGENOM" id="CLU_2088513_0_0_1"/>
<evidence type="ECO:0000256" key="1">
    <source>
        <dbReference type="SAM" id="MobiDB-lite"/>
    </source>
</evidence>
<dbReference type="Gramene" id="OBART04G07640.1">
    <property type="protein sequence ID" value="OBART04G07640.1"/>
    <property type="gene ID" value="OBART04G07640"/>
</dbReference>
<dbReference type="EnsemblPlants" id="OBART04G07640.1">
    <property type="protein sequence ID" value="OBART04G07640.1"/>
    <property type="gene ID" value="OBART04G07640"/>
</dbReference>
<feature type="compositionally biased region" description="Basic and acidic residues" evidence="1">
    <location>
        <begin position="44"/>
        <end position="53"/>
    </location>
</feature>
<reference evidence="2" key="1">
    <citation type="journal article" date="2009" name="Rice">
        <title>De Novo Next Generation Sequencing of Plant Genomes.</title>
        <authorList>
            <person name="Rounsley S."/>
            <person name="Marri P.R."/>
            <person name="Yu Y."/>
            <person name="He R."/>
            <person name="Sisneros N."/>
            <person name="Goicoechea J.L."/>
            <person name="Lee S.J."/>
            <person name="Angelova A."/>
            <person name="Kudrna D."/>
            <person name="Luo M."/>
            <person name="Affourtit J."/>
            <person name="Desany B."/>
            <person name="Knight J."/>
            <person name="Niazi F."/>
            <person name="Egholm M."/>
            <person name="Wing R.A."/>
        </authorList>
    </citation>
    <scope>NUCLEOTIDE SEQUENCE [LARGE SCALE GENOMIC DNA]</scope>
    <source>
        <strain evidence="2">IRGC 105608</strain>
    </source>
</reference>
<dbReference type="AlphaFoldDB" id="A0A0D3FU83"/>
<feature type="compositionally biased region" description="Pro residues" evidence="1">
    <location>
        <begin position="83"/>
        <end position="99"/>
    </location>
</feature>
<evidence type="ECO:0000313" key="3">
    <source>
        <dbReference type="Proteomes" id="UP000026960"/>
    </source>
</evidence>
<feature type="region of interest" description="Disordered" evidence="1">
    <location>
        <begin position="1"/>
        <end position="24"/>
    </location>
</feature>
<dbReference type="PaxDb" id="65489-OBART04G07640.1"/>
<protein>
    <submittedName>
        <fullName evidence="2">Uncharacterized protein</fullName>
    </submittedName>
</protein>